<accession>A0ABR1H6M4</accession>
<dbReference type="InterPro" id="IPR053137">
    <property type="entry name" value="NLR-like"/>
</dbReference>
<feature type="domain" description="NACHT-NTPase and P-loop NTPases N-terminal" evidence="2">
    <location>
        <begin position="7"/>
        <end position="135"/>
    </location>
</feature>
<dbReference type="Gene3D" id="3.40.50.300">
    <property type="entry name" value="P-loop containing nucleotide triphosphate hydrolases"/>
    <property type="match status" value="1"/>
</dbReference>
<dbReference type="SUPFAM" id="SSF52540">
    <property type="entry name" value="P-loop containing nucleoside triphosphate hydrolases"/>
    <property type="match status" value="1"/>
</dbReference>
<proteinExistence type="predicted"/>
<keyword evidence="4" id="KW-1185">Reference proteome</keyword>
<gene>
    <name evidence="3" type="ORF">QQX98_005142</name>
</gene>
<dbReference type="Gene3D" id="1.25.40.10">
    <property type="entry name" value="Tetratricopeptide repeat domain"/>
    <property type="match status" value="1"/>
</dbReference>
<dbReference type="PANTHER" id="PTHR46082:SF6">
    <property type="entry name" value="AAA+ ATPASE DOMAIN-CONTAINING PROTEIN-RELATED"/>
    <property type="match status" value="1"/>
</dbReference>
<dbReference type="EMBL" id="JAZAVJ010000067">
    <property type="protein sequence ID" value="KAK7416538.1"/>
    <property type="molecule type" value="Genomic_DNA"/>
</dbReference>
<dbReference type="SUPFAM" id="SSF48452">
    <property type="entry name" value="TPR-like"/>
    <property type="match status" value="1"/>
</dbReference>
<protein>
    <recommendedName>
        <fullName evidence="2">NACHT-NTPase and P-loop NTPases N-terminal domain-containing protein</fullName>
    </recommendedName>
</protein>
<organism evidence="3 4">
    <name type="scientific">Neonectria punicea</name>
    <dbReference type="NCBI Taxonomy" id="979145"/>
    <lineage>
        <taxon>Eukaryota</taxon>
        <taxon>Fungi</taxon>
        <taxon>Dikarya</taxon>
        <taxon>Ascomycota</taxon>
        <taxon>Pezizomycotina</taxon>
        <taxon>Sordariomycetes</taxon>
        <taxon>Hypocreomycetidae</taxon>
        <taxon>Hypocreales</taxon>
        <taxon>Nectriaceae</taxon>
        <taxon>Neonectria</taxon>
    </lineage>
</organism>
<comment type="caution">
    <text evidence="3">The sequence shown here is derived from an EMBL/GenBank/DDBJ whole genome shotgun (WGS) entry which is preliminary data.</text>
</comment>
<sequence length="761" mass="86181">MDPLSIIASVVGIVDAITRTYETIDKITSLPEAFNKVKKGLPLVQNILEGARERLNNSEPTDDQRKAILAIAEPCDDNVKELKRIFDELETKCKEDQGAKNWARVRVWYRDALRSIKAHRVESLMTNILKGVEKLAWNEVFKLATQEDLESVKQVIEELSKVEPSLDDSDFDTTGAIHANQTVAEGANAQQNNTQGGSHTFNLGPSGNSGNSGTLISGVGTLNWGEEDTSMARKPYFILPFEPDHDFVHRPDIMKWLEEQYKGPASRMSLIGMGGFGKSQVAIQFAYDIHHTSPQTSVFWVYASSKPRFEEAYRTIADTVRLPRRNDPSVDVLALVRDWLQKEEAGPWLMVLDNADDVNLFYPGSNARRDGAVSHLSYENPTAALELFRNKLQGKFDENAADLFHTLDYIPLAITQAAAYINRRAISVKAYLDAFRKSDKKKGNILNRDAGDLRRDETVSNSVVTTWQVTLHQIRREKPSAANLLSFMSFFNPQGIPKFILHSYKDDLIGNADGVKDDDNDDDSDDEFEDDLDVLRGYSLVFVTAKGVMCEMHTLVQFCTRVWLSVDNADRWKRLFLWAMSRHFPNGTFENWPTCQMLLPHVELIVEEEPPEKDLEQWASLLTNCAQYLDATGSYKAAEKLDDKAVKTWKRVLGEEHPSTLSSMNNLVLTFWNQGRWKEAEELEVRVMEIRKRVLGEEHPYTLASMNNLALTWKDQGRSRDALALMRNCVILRERVLGTNHPDMVSSATILADWEEASDLS</sequence>
<dbReference type="InterPro" id="IPR031352">
    <property type="entry name" value="SesA"/>
</dbReference>
<feature type="region of interest" description="Disordered" evidence="1">
    <location>
        <begin position="189"/>
        <end position="214"/>
    </location>
</feature>
<dbReference type="Proteomes" id="UP001498476">
    <property type="component" value="Unassembled WGS sequence"/>
</dbReference>
<evidence type="ECO:0000313" key="3">
    <source>
        <dbReference type="EMBL" id="KAK7416538.1"/>
    </source>
</evidence>
<dbReference type="InterPro" id="IPR011990">
    <property type="entry name" value="TPR-like_helical_dom_sf"/>
</dbReference>
<evidence type="ECO:0000256" key="1">
    <source>
        <dbReference type="SAM" id="MobiDB-lite"/>
    </source>
</evidence>
<dbReference type="Pfam" id="PF17107">
    <property type="entry name" value="SesA"/>
    <property type="match status" value="1"/>
</dbReference>
<dbReference type="PANTHER" id="PTHR46082">
    <property type="entry name" value="ATP/GTP-BINDING PROTEIN-RELATED"/>
    <property type="match status" value="1"/>
</dbReference>
<name>A0ABR1H6M4_9HYPO</name>
<dbReference type="InterPro" id="IPR027417">
    <property type="entry name" value="P-loop_NTPase"/>
</dbReference>
<feature type="compositionally biased region" description="Polar residues" evidence="1">
    <location>
        <begin position="189"/>
        <end position="201"/>
    </location>
</feature>
<feature type="compositionally biased region" description="Low complexity" evidence="1">
    <location>
        <begin position="202"/>
        <end position="213"/>
    </location>
</feature>
<dbReference type="Pfam" id="PF13374">
    <property type="entry name" value="TPR_10"/>
    <property type="match status" value="3"/>
</dbReference>
<reference evidence="3 4" key="1">
    <citation type="journal article" date="2025" name="Microbiol. Resour. Announc.">
        <title>Draft genome sequences for Neonectria magnoliae and Neonectria punicea, canker pathogens of Liriodendron tulipifera and Acer saccharum in West Virginia.</title>
        <authorList>
            <person name="Petronek H.M."/>
            <person name="Kasson M.T."/>
            <person name="Metheny A.M."/>
            <person name="Stauder C.M."/>
            <person name="Lovett B."/>
            <person name="Lynch S.C."/>
            <person name="Garnas J.R."/>
            <person name="Kasson L.R."/>
            <person name="Stajich J.E."/>
        </authorList>
    </citation>
    <scope>NUCLEOTIDE SEQUENCE [LARGE SCALE GENOMIC DNA]</scope>
    <source>
        <strain evidence="3 4">NRRL 64653</strain>
    </source>
</reference>
<evidence type="ECO:0000259" key="2">
    <source>
        <dbReference type="Pfam" id="PF17107"/>
    </source>
</evidence>
<evidence type="ECO:0000313" key="4">
    <source>
        <dbReference type="Proteomes" id="UP001498476"/>
    </source>
</evidence>